<dbReference type="Gene3D" id="1.10.8.60">
    <property type="match status" value="1"/>
</dbReference>
<feature type="domain" description="Response regulatory" evidence="8">
    <location>
        <begin position="6"/>
        <end position="120"/>
    </location>
</feature>
<dbReference type="eggNOG" id="COG2204">
    <property type="taxonomic scope" value="Bacteria"/>
</dbReference>
<dbReference type="Proteomes" id="UP000014115">
    <property type="component" value="Unassembled WGS sequence"/>
</dbReference>
<protein>
    <submittedName>
        <fullName evidence="9">Response regulator</fullName>
    </submittedName>
</protein>
<keyword evidence="5" id="KW-0804">Transcription</keyword>
<dbReference type="InterPro" id="IPR025943">
    <property type="entry name" value="Sigma_54_int_dom_ATP-bd_2"/>
</dbReference>
<evidence type="ECO:0000256" key="4">
    <source>
        <dbReference type="ARBA" id="ARBA00023125"/>
    </source>
</evidence>
<dbReference type="PRINTS" id="PR01590">
    <property type="entry name" value="HTHFIS"/>
</dbReference>
<evidence type="ECO:0000259" key="8">
    <source>
        <dbReference type="PROSITE" id="PS50110"/>
    </source>
</evidence>
<comment type="caution">
    <text evidence="9">The sequence shown here is derived from an EMBL/GenBank/DDBJ whole genome shotgun (WGS) entry which is preliminary data.</text>
</comment>
<gene>
    <name evidence="9" type="ORF">A10D4_12163</name>
</gene>
<dbReference type="InterPro" id="IPR002078">
    <property type="entry name" value="Sigma_54_int"/>
</dbReference>
<dbReference type="SUPFAM" id="SSF46689">
    <property type="entry name" value="Homeodomain-like"/>
    <property type="match status" value="1"/>
</dbReference>
<dbReference type="GO" id="GO:0000160">
    <property type="term" value="P:phosphorelay signal transduction system"/>
    <property type="evidence" value="ECO:0007669"/>
    <property type="project" value="InterPro"/>
</dbReference>
<keyword evidence="6" id="KW-0597">Phosphoprotein</keyword>
<dbReference type="SMART" id="SM00448">
    <property type="entry name" value="REC"/>
    <property type="match status" value="1"/>
</dbReference>
<dbReference type="AlphaFoldDB" id="K2KR07"/>
<reference evidence="9 10" key="1">
    <citation type="journal article" date="2012" name="J. Bacteriol.">
        <title>Genome Sequence of Idiomarina xiamenensis Type Strain 10-D-4.</title>
        <authorList>
            <person name="Lai Q."/>
            <person name="Wang L."/>
            <person name="Wang W."/>
            <person name="Shao Z."/>
        </authorList>
    </citation>
    <scope>NUCLEOTIDE SEQUENCE [LARGE SCALE GENOMIC DNA]</scope>
    <source>
        <strain evidence="9 10">10-D-4</strain>
    </source>
</reference>
<dbReference type="InterPro" id="IPR003593">
    <property type="entry name" value="AAA+_ATPase"/>
</dbReference>
<dbReference type="OrthoDB" id="9804019at2"/>
<keyword evidence="2" id="KW-0067">ATP-binding</keyword>
<keyword evidence="10" id="KW-1185">Reference proteome</keyword>
<sequence>MSRQCQIAVVEDDPGLRELLLEELDAEGYTCVGFESAEAFLQSDSLAPIDLLVSDIRLPGISGMQLLQQVKQRKTAPAMLLITAFGTVNQAVDALKHGADDFLTKPLDMEHLLLSVKRLLEHRALRAEVSRYRQLQQDGPAGLIGRSRLMRQLYRQIEQVAAADGSVLVLGESGTGKELVARAIHELSARRQQPFLAVNCAGIPAELMESEFFGHAAGAFTGASQARAGLLKQADGGTLLLDEIGEMPLPLQAKLLRVLQEGRLRAVGSDQEISVDVRIVAATHQNLEQQVAAKVFREDLFYRLETFSLAVPPLRQRGDDIELLAHHFLTQLREQQGKIVSQFSPAALDKLYRYRFPGNVRELQNAVERAYTFTETDTIDVEHLPSRMLEASVSEAALNDTTESASSDHWPTMQQVQDDYVAKVMAHTRGNKAQAADILGVTRRTLYRWLDQDD</sequence>
<dbReference type="Gene3D" id="3.40.50.300">
    <property type="entry name" value="P-loop containing nucleotide triphosphate hydrolases"/>
    <property type="match status" value="1"/>
</dbReference>
<dbReference type="PANTHER" id="PTHR32071">
    <property type="entry name" value="TRANSCRIPTIONAL REGULATORY PROTEIN"/>
    <property type="match status" value="1"/>
</dbReference>
<keyword evidence="3" id="KW-0805">Transcription regulation</keyword>
<dbReference type="SMART" id="SM00382">
    <property type="entry name" value="AAA"/>
    <property type="match status" value="1"/>
</dbReference>
<dbReference type="SUPFAM" id="SSF52172">
    <property type="entry name" value="CheY-like"/>
    <property type="match status" value="1"/>
</dbReference>
<dbReference type="InterPro" id="IPR058031">
    <property type="entry name" value="AAA_lid_NorR"/>
</dbReference>
<name>K2KR07_9GAMM</name>
<dbReference type="Pfam" id="PF00072">
    <property type="entry name" value="Response_reg"/>
    <property type="match status" value="1"/>
</dbReference>
<dbReference type="InterPro" id="IPR002197">
    <property type="entry name" value="HTH_Fis"/>
</dbReference>
<dbReference type="Pfam" id="PF02954">
    <property type="entry name" value="HTH_8"/>
    <property type="match status" value="1"/>
</dbReference>
<dbReference type="InterPro" id="IPR025662">
    <property type="entry name" value="Sigma_54_int_dom_ATP-bd_1"/>
</dbReference>
<evidence type="ECO:0000256" key="5">
    <source>
        <dbReference type="ARBA" id="ARBA00023163"/>
    </source>
</evidence>
<evidence type="ECO:0000259" key="7">
    <source>
        <dbReference type="PROSITE" id="PS50045"/>
    </source>
</evidence>
<dbReference type="Pfam" id="PF00158">
    <property type="entry name" value="Sigma54_activat"/>
    <property type="match status" value="1"/>
</dbReference>
<dbReference type="PROSITE" id="PS00675">
    <property type="entry name" value="SIGMA54_INTERACT_1"/>
    <property type="match status" value="1"/>
</dbReference>
<dbReference type="STRING" id="740709.A10D4_12163"/>
<feature type="modified residue" description="4-aspartylphosphate" evidence="6">
    <location>
        <position position="55"/>
    </location>
</feature>
<feature type="domain" description="Sigma-54 factor interaction" evidence="7">
    <location>
        <begin position="143"/>
        <end position="372"/>
    </location>
</feature>
<dbReference type="Gene3D" id="1.10.10.60">
    <property type="entry name" value="Homeodomain-like"/>
    <property type="match status" value="1"/>
</dbReference>
<dbReference type="GO" id="GO:0005524">
    <property type="term" value="F:ATP binding"/>
    <property type="evidence" value="ECO:0007669"/>
    <property type="project" value="UniProtKB-KW"/>
</dbReference>
<dbReference type="RefSeq" id="WP_008489832.1">
    <property type="nucleotide sequence ID" value="NZ_AMRG01000019.1"/>
</dbReference>
<dbReference type="PROSITE" id="PS00676">
    <property type="entry name" value="SIGMA54_INTERACT_2"/>
    <property type="match status" value="1"/>
</dbReference>
<dbReference type="PROSITE" id="PS50110">
    <property type="entry name" value="RESPONSE_REGULATORY"/>
    <property type="match status" value="1"/>
</dbReference>
<dbReference type="PATRIC" id="fig|740709.3.peg.2457"/>
<dbReference type="PROSITE" id="PS50045">
    <property type="entry name" value="SIGMA54_INTERACT_4"/>
    <property type="match status" value="1"/>
</dbReference>
<dbReference type="InterPro" id="IPR001789">
    <property type="entry name" value="Sig_transdc_resp-reg_receiver"/>
</dbReference>
<dbReference type="InterPro" id="IPR009057">
    <property type="entry name" value="Homeodomain-like_sf"/>
</dbReference>
<keyword evidence="4" id="KW-0238">DNA-binding</keyword>
<dbReference type="Pfam" id="PF25601">
    <property type="entry name" value="AAA_lid_14"/>
    <property type="match status" value="1"/>
</dbReference>
<evidence type="ECO:0000313" key="9">
    <source>
        <dbReference type="EMBL" id="EKE79935.1"/>
    </source>
</evidence>
<evidence type="ECO:0000256" key="6">
    <source>
        <dbReference type="PROSITE-ProRule" id="PRU00169"/>
    </source>
</evidence>
<evidence type="ECO:0000256" key="2">
    <source>
        <dbReference type="ARBA" id="ARBA00022840"/>
    </source>
</evidence>
<evidence type="ECO:0000256" key="3">
    <source>
        <dbReference type="ARBA" id="ARBA00023015"/>
    </source>
</evidence>
<keyword evidence="1" id="KW-0547">Nucleotide-binding</keyword>
<dbReference type="InterPro" id="IPR025944">
    <property type="entry name" value="Sigma_54_int_dom_CS"/>
</dbReference>
<dbReference type="InterPro" id="IPR027417">
    <property type="entry name" value="P-loop_NTPase"/>
</dbReference>
<dbReference type="GO" id="GO:0006355">
    <property type="term" value="P:regulation of DNA-templated transcription"/>
    <property type="evidence" value="ECO:0007669"/>
    <property type="project" value="InterPro"/>
</dbReference>
<organism evidence="9 10">
    <name type="scientific">Idiomarina xiamenensis 10-D-4</name>
    <dbReference type="NCBI Taxonomy" id="740709"/>
    <lineage>
        <taxon>Bacteria</taxon>
        <taxon>Pseudomonadati</taxon>
        <taxon>Pseudomonadota</taxon>
        <taxon>Gammaproteobacteria</taxon>
        <taxon>Alteromonadales</taxon>
        <taxon>Idiomarinaceae</taxon>
        <taxon>Idiomarina</taxon>
    </lineage>
</organism>
<dbReference type="GO" id="GO:0043565">
    <property type="term" value="F:sequence-specific DNA binding"/>
    <property type="evidence" value="ECO:0007669"/>
    <property type="project" value="InterPro"/>
</dbReference>
<dbReference type="SUPFAM" id="SSF52540">
    <property type="entry name" value="P-loop containing nucleoside triphosphate hydrolases"/>
    <property type="match status" value="1"/>
</dbReference>
<dbReference type="PANTHER" id="PTHR32071:SF117">
    <property type="entry name" value="PTS-DEPENDENT DIHYDROXYACETONE KINASE OPERON REGULATORY PROTEIN-RELATED"/>
    <property type="match status" value="1"/>
</dbReference>
<proteinExistence type="predicted"/>
<dbReference type="FunFam" id="3.40.50.300:FF:000006">
    <property type="entry name" value="DNA-binding transcriptional regulator NtrC"/>
    <property type="match status" value="1"/>
</dbReference>
<dbReference type="EMBL" id="AMRG01000019">
    <property type="protein sequence ID" value="EKE79935.1"/>
    <property type="molecule type" value="Genomic_DNA"/>
</dbReference>
<dbReference type="InterPro" id="IPR011006">
    <property type="entry name" value="CheY-like_superfamily"/>
</dbReference>
<evidence type="ECO:0000256" key="1">
    <source>
        <dbReference type="ARBA" id="ARBA00022741"/>
    </source>
</evidence>
<evidence type="ECO:0000313" key="10">
    <source>
        <dbReference type="Proteomes" id="UP000014115"/>
    </source>
</evidence>
<accession>K2KR07</accession>
<dbReference type="PROSITE" id="PS00688">
    <property type="entry name" value="SIGMA54_INTERACT_3"/>
    <property type="match status" value="1"/>
</dbReference>
<dbReference type="CDD" id="cd00009">
    <property type="entry name" value="AAA"/>
    <property type="match status" value="1"/>
</dbReference>
<dbReference type="Gene3D" id="3.40.50.2300">
    <property type="match status" value="1"/>
</dbReference>